<protein>
    <submittedName>
        <fullName evidence="9">Sugar ABC transporter permease</fullName>
    </submittedName>
</protein>
<keyword evidence="5 7" id="KW-1133">Transmembrane helix</keyword>
<dbReference type="CDD" id="cd06261">
    <property type="entry name" value="TM_PBP2"/>
    <property type="match status" value="1"/>
</dbReference>
<proteinExistence type="inferred from homology"/>
<dbReference type="PANTHER" id="PTHR43005:SF1">
    <property type="entry name" value="SPERMIDINE_PUTRESCINE TRANSPORT SYSTEM PERMEASE PROTEIN"/>
    <property type="match status" value="1"/>
</dbReference>
<comment type="subcellular location">
    <subcellularLocation>
        <location evidence="1 7">Cell membrane</location>
        <topology evidence="1 7">Multi-pass membrane protein</topology>
    </subcellularLocation>
</comment>
<evidence type="ECO:0000256" key="3">
    <source>
        <dbReference type="ARBA" id="ARBA00022475"/>
    </source>
</evidence>
<gene>
    <name evidence="9" type="ORF">JJN12_03960</name>
</gene>
<dbReference type="Gene3D" id="1.10.3720.10">
    <property type="entry name" value="MetI-like"/>
    <property type="match status" value="1"/>
</dbReference>
<keyword evidence="10" id="KW-1185">Reference proteome</keyword>
<dbReference type="EMBL" id="JAEPRJ010000001">
    <property type="protein sequence ID" value="MBK5896940.1"/>
    <property type="molecule type" value="Genomic_DNA"/>
</dbReference>
<dbReference type="PROSITE" id="PS50928">
    <property type="entry name" value="ABC_TM1"/>
    <property type="match status" value="1"/>
</dbReference>
<feature type="transmembrane region" description="Helical" evidence="7">
    <location>
        <begin position="97"/>
        <end position="118"/>
    </location>
</feature>
<evidence type="ECO:0000259" key="8">
    <source>
        <dbReference type="PROSITE" id="PS50928"/>
    </source>
</evidence>
<feature type="transmembrane region" description="Helical" evidence="7">
    <location>
        <begin position="154"/>
        <end position="176"/>
    </location>
</feature>
<dbReference type="InterPro" id="IPR035906">
    <property type="entry name" value="MetI-like_sf"/>
</dbReference>
<name>A0ABS1IYP6_9FIRM</name>
<evidence type="ECO:0000313" key="10">
    <source>
        <dbReference type="Proteomes" id="UP000604730"/>
    </source>
</evidence>
<sequence>MKREKFAYTLLAPMIIIMLVLVIYPIAATFSYSLKKWKLSKPNDIRFIGLKNYINILSSESFLQSVKNTLFILVAVVIITTIISILVALFLNIKVRFSGVLLAIAIVPWAIPPFVNALLWKFVFYSGYGFLNKLLLNLHLISTPISWLDNRYSLLFIVSIVVSYRLIPFMSLICLAGRQSISGTLIEAAKIDGAGRFMVFKKIITPLMLPFLAVGITQTSISAINVFDEIVALSGYSDLGKSMLIESYLITFNFLEFGKGSAYTYIIMVFAGILGFVYIKSLNREVEF</sequence>
<feature type="transmembrane region" description="Helical" evidence="7">
    <location>
        <begin position="70"/>
        <end position="91"/>
    </location>
</feature>
<organism evidence="9 10">
    <name type="scientific">Catonella massiliensis</name>
    <dbReference type="NCBI Taxonomy" id="2799636"/>
    <lineage>
        <taxon>Bacteria</taxon>
        <taxon>Bacillati</taxon>
        <taxon>Bacillota</taxon>
        <taxon>Clostridia</taxon>
        <taxon>Lachnospirales</taxon>
        <taxon>Lachnospiraceae</taxon>
        <taxon>Catonella</taxon>
    </lineage>
</organism>
<evidence type="ECO:0000256" key="7">
    <source>
        <dbReference type="RuleBase" id="RU363032"/>
    </source>
</evidence>
<accession>A0ABS1IYP6</accession>
<feature type="transmembrane region" description="Helical" evidence="7">
    <location>
        <begin position="207"/>
        <end position="227"/>
    </location>
</feature>
<comment type="similarity">
    <text evidence="7">Belongs to the binding-protein-dependent transport system permease family.</text>
</comment>
<feature type="transmembrane region" description="Helical" evidence="7">
    <location>
        <begin position="6"/>
        <end position="32"/>
    </location>
</feature>
<evidence type="ECO:0000256" key="4">
    <source>
        <dbReference type="ARBA" id="ARBA00022692"/>
    </source>
</evidence>
<keyword evidence="4 7" id="KW-0812">Transmembrane</keyword>
<reference evidence="9 10" key="1">
    <citation type="submission" date="2021-01" db="EMBL/GenBank/DDBJ databases">
        <title>Isolation and description of Catonella massiliensis sp. nov., a novel Catonella species, isolated from a stable periodontitis subject.</title>
        <authorList>
            <person name="Antezack A."/>
            <person name="Boxberger M."/>
            <person name="La Scola B."/>
            <person name="Monnet-Corti V."/>
        </authorList>
    </citation>
    <scope>NUCLEOTIDE SEQUENCE [LARGE SCALE GENOMIC DNA]</scope>
    <source>
        <strain evidence="9 10">Marseille-Q4567</strain>
    </source>
</reference>
<dbReference type="PANTHER" id="PTHR43005">
    <property type="entry name" value="BLR7065 PROTEIN"/>
    <property type="match status" value="1"/>
</dbReference>
<feature type="domain" description="ABC transmembrane type-1" evidence="8">
    <location>
        <begin position="66"/>
        <end position="278"/>
    </location>
</feature>
<evidence type="ECO:0000256" key="1">
    <source>
        <dbReference type="ARBA" id="ARBA00004651"/>
    </source>
</evidence>
<dbReference type="RefSeq" id="WP_208428464.1">
    <property type="nucleotide sequence ID" value="NZ_JAEPRJ010000001.1"/>
</dbReference>
<dbReference type="InterPro" id="IPR000515">
    <property type="entry name" value="MetI-like"/>
</dbReference>
<dbReference type="Proteomes" id="UP000604730">
    <property type="component" value="Unassembled WGS sequence"/>
</dbReference>
<comment type="caution">
    <text evidence="9">The sequence shown here is derived from an EMBL/GenBank/DDBJ whole genome shotgun (WGS) entry which is preliminary data.</text>
</comment>
<evidence type="ECO:0000313" key="9">
    <source>
        <dbReference type="EMBL" id="MBK5896940.1"/>
    </source>
</evidence>
<dbReference type="Pfam" id="PF00528">
    <property type="entry name" value="BPD_transp_1"/>
    <property type="match status" value="1"/>
</dbReference>
<evidence type="ECO:0000256" key="2">
    <source>
        <dbReference type="ARBA" id="ARBA00022448"/>
    </source>
</evidence>
<keyword evidence="6 7" id="KW-0472">Membrane</keyword>
<evidence type="ECO:0000256" key="5">
    <source>
        <dbReference type="ARBA" id="ARBA00022989"/>
    </source>
</evidence>
<feature type="transmembrane region" description="Helical" evidence="7">
    <location>
        <begin position="262"/>
        <end position="279"/>
    </location>
</feature>
<keyword evidence="3" id="KW-1003">Cell membrane</keyword>
<evidence type="ECO:0000256" key="6">
    <source>
        <dbReference type="ARBA" id="ARBA00023136"/>
    </source>
</evidence>
<keyword evidence="2 7" id="KW-0813">Transport</keyword>
<dbReference type="SUPFAM" id="SSF161098">
    <property type="entry name" value="MetI-like"/>
    <property type="match status" value="1"/>
</dbReference>